<organism evidence="2 3">
    <name type="scientific">Halomonas cupida</name>
    <dbReference type="NCBI Taxonomy" id="44933"/>
    <lineage>
        <taxon>Bacteria</taxon>
        <taxon>Pseudomonadati</taxon>
        <taxon>Pseudomonadota</taxon>
        <taxon>Gammaproteobacteria</taxon>
        <taxon>Oceanospirillales</taxon>
        <taxon>Halomonadaceae</taxon>
        <taxon>Halomonas</taxon>
    </lineage>
</organism>
<accession>A0A1M7N0U1</accession>
<evidence type="ECO:0000313" key="1">
    <source>
        <dbReference type="EMBL" id="GEN26348.1"/>
    </source>
</evidence>
<dbReference type="EMBL" id="FRCA01000024">
    <property type="protein sequence ID" value="SHM97078.1"/>
    <property type="molecule type" value="Genomic_DNA"/>
</dbReference>
<dbReference type="InterPro" id="IPR028961">
    <property type="entry name" value="Imm21"/>
</dbReference>
<dbReference type="STRING" id="44933.SAMN05660971_04423"/>
<dbReference type="OrthoDB" id="1032342at2"/>
<reference evidence="1 4" key="2">
    <citation type="submission" date="2019-07" db="EMBL/GenBank/DDBJ databases">
        <title>Whole genome shotgun sequence of Halomonas cupida NBRC 102219.</title>
        <authorList>
            <person name="Hosoyama A."/>
            <person name="Uohara A."/>
            <person name="Ohji S."/>
            <person name="Ichikawa N."/>
        </authorList>
    </citation>
    <scope>NUCLEOTIDE SEQUENCE [LARGE SCALE GENOMIC DNA]</scope>
    <source>
        <strain evidence="1 4">NBRC 102219</strain>
    </source>
</reference>
<dbReference type="Pfam" id="PF15589">
    <property type="entry name" value="Imm21"/>
    <property type="match status" value="1"/>
</dbReference>
<sequence length="166" mass="18825">MKKYAISDWINSSGGPFVVMEEGKASLWKGVNGSSSDYYLACQTSDYIEKLYLHDTEILVLGDEPLQTAIAFSDDRQLIVRWKWADSEPDVQNAIEKIDFDTVHFIEKITVDWKSQPLVIFDAADEFDPTQCLEFSTRENKAKISTFIHQPTSTTSLLVHSIDSIP</sequence>
<reference evidence="2 3" key="1">
    <citation type="submission" date="2016-11" db="EMBL/GenBank/DDBJ databases">
        <authorList>
            <person name="Jaros S."/>
            <person name="Januszkiewicz K."/>
            <person name="Wedrychowicz H."/>
        </authorList>
    </citation>
    <scope>NUCLEOTIDE SEQUENCE [LARGE SCALE GENOMIC DNA]</scope>
    <source>
        <strain evidence="2 3">DSM 4740</strain>
    </source>
</reference>
<dbReference type="RefSeq" id="WP_073437388.1">
    <property type="nucleotide sequence ID" value="NZ_BJXU01000222.1"/>
</dbReference>
<dbReference type="Proteomes" id="UP000321726">
    <property type="component" value="Unassembled WGS sequence"/>
</dbReference>
<evidence type="ECO:0000313" key="2">
    <source>
        <dbReference type="EMBL" id="SHM97078.1"/>
    </source>
</evidence>
<evidence type="ECO:0000313" key="4">
    <source>
        <dbReference type="Proteomes" id="UP000321726"/>
    </source>
</evidence>
<dbReference type="EMBL" id="BJXU01000222">
    <property type="protein sequence ID" value="GEN26348.1"/>
    <property type="molecule type" value="Genomic_DNA"/>
</dbReference>
<gene>
    <name evidence="1" type="ORF">HCU01_42970</name>
    <name evidence="2" type="ORF">SAMN05660971_04423</name>
</gene>
<proteinExistence type="predicted"/>
<protein>
    <submittedName>
        <fullName evidence="2">Immunity protein 21</fullName>
    </submittedName>
</protein>
<dbReference type="AlphaFoldDB" id="A0A1M7N0U1"/>
<keyword evidence="4" id="KW-1185">Reference proteome</keyword>
<name>A0A1M7N0U1_9GAMM</name>
<dbReference type="Proteomes" id="UP000184123">
    <property type="component" value="Unassembled WGS sequence"/>
</dbReference>
<evidence type="ECO:0000313" key="3">
    <source>
        <dbReference type="Proteomes" id="UP000184123"/>
    </source>
</evidence>